<accession>A0A397R3S7</accession>
<dbReference type="OrthoDB" id="9807828at2"/>
<dbReference type="Pfam" id="PF18982">
    <property type="entry name" value="JetA"/>
    <property type="match status" value="1"/>
</dbReference>
<proteinExistence type="predicted"/>
<dbReference type="EMBL" id="QXEV01000036">
    <property type="protein sequence ID" value="RIA64814.1"/>
    <property type="molecule type" value="Genomic_DNA"/>
</dbReference>
<dbReference type="Proteomes" id="UP000266506">
    <property type="component" value="Unassembled WGS sequence"/>
</dbReference>
<reference evidence="1 2" key="1">
    <citation type="submission" date="2018-08" db="EMBL/GenBank/DDBJ databases">
        <title>Genomic Encyclopedia of Archaeal and Bacterial Type Strains, Phase II (KMG-II): from individual species to whole genera.</title>
        <authorList>
            <person name="Goeker M."/>
        </authorList>
    </citation>
    <scope>NUCLEOTIDE SEQUENCE [LARGE SCALE GENOMIC DNA]</scope>
    <source>
        <strain evidence="1 2">ATCC 27112</strain>
    </source>
</reference>
<comment type="caution">
    <text evidence="1">The sequence shown here is derived from an EMBL/GenBank/DDBJ whole genome shotgun (WGS) entry which is preliminary data.</text>
</comment>
<evidence type="ECO:0000313" key="2">
    <source>
        <dbReference type="Proteomes" id="UP000266506"/>
    </source>
</evidence>
<dbReference type="InterPro" id="IPR043773">
    <property type="entry name" value="JetA"/>
</dbReference>
<dbReference type="RefSeq" id="WP_119016927.1">
    <property type="nucleotide sequence ID" value="NZ_QXEV01000036.1"/>
</dbReference>
<protein>
    <submittedName>
        <fullName evidence="1">Uncharacterized protein</fullName>
    </submittedName>
</protein>
<name>A0A397R3S7_9MOLU</name>
<keyword evidence="2" id="KW-1185">Reference proteome</keyword>
<evidence type="ECO:0000313" key="1">
    <source>
        <dbReference type="EMBL" id="RIA64814.1"/>
    </source>
</evidence>
<organism evidence="1 2">
    <name type="scientific">Anaeroplasma bactoclasticum</name>
    <dbReference type="NCBI Taxonomy" id="2088"/>
    <lineage>
        <taxon>Bacteria</taxon>
        <taxon>Bacillati</taxon>
        <taxon>Mycoplasmatota</taxon>
        <taxon>Mollicutes</taxon>
        <taxon>Anaeroplasmatales</taxon>
        <taxon>Anaeroplasmataceae</taxon>
        <taxon>Anaeroplasma</taxon>
    </lineage>
</organism>
<sequence>MASLYDITGEKFFTPLASKNRKIYIDTILFLHKVINELFETQDNDKARIVDILTEHLNDMVSIQIYSDDTGEEIDNDDDNNVKAALLINKLEDYGWLSEESIGNGKKALDFNSHSYSFIALIEELMENRKPQYTSYIKTINNIIYKFDYTTIDDLEIVDNALIDFIVALRGLRSNIQRYYKNITKNKDSMDLETLLDEFTGEYKEYFFDSSYLNLKIRDNVDAEIPKIEEQLERVFDDFLSVEKLVSAKMKEKGFEDYSVASLAIRDIQKRIMSNIKTIPSIIEMIDSKNEKYVTRTVSVIIHLITRGEDIEGILHRLIDYVKVNDIDDNFISLFEMKHYTFNALSKPRKINPKPKPEPIEMTFDISEEVKQKTLDILKEDRKYNIHAVNDFVFEFIKGYKERRISELDINSKYEFIMMISIMIYSKLPNALYELDLLDERVIKNGISFNDFILKEKGGIQND</sequence>
<gene>
    <name evidence="1" type="ORF">EI71_01864</name>
</gene>
<dbReference type="AlphaFoldDB" id="A0A397R3S7"/>
<dbReference type="InParanoid" id="A0A397R3S7"/>